<dbReference type="EMBL" id="JYNY01000547">
    <property type="protein sequence ID" value="KJJ83526.1"/>
    <property type="molecule type" value="Genomic_DNA"/>
</dbReference>
<evidence type="ECO:0000313" key="1">
    <source>
        <dbReference type="EMBL" id="KJJ83526.1"/>
    </source>
</evidence>
<dbReference type="GO" id="GO:0003676">
    <property type="term" value="F:nucleic acid binding"/>
    <property type="evidence" value="ECO:0007669"/>
    <property type="project" value="InterPro"/>
</dbReference>
<dbReference type="PATRIC" id="fig|1609969.3.peg.2802"/>
<evidence type="ECO:0008006" key="3">
    <source>
        <dbReference type="Google" id="ProtNLM"/>
    </source>
</evidence>
<evidence type="ECO:0000313" key="2">
    <source>
        <dbReference type="Proteomes" id="UP000033428"/>
    </source>
</evidence>
<organism evidence="1 2">
    <name type="scientific">Candidatus Omnitrophus magneticus</name>
    <dbReference type="NCBI Taxonomy" id="1609969"/>
    <lineage>
        <taxon>Bacteria</taxon>
        <taxon>Pseudomonadati</taxon>
        <taxon>Candidatus Omnitrophota</taxon>
        <taxon>Candidatus Omnitrophus</taxon>
    </lineage>
</organism>
<sequence>MTEKMEGKSFRHSAAFGKRIEYYVIGLMLKEGLDVYLPMVDDDAIDAIIKKPDGSFVEVQIKARSKHVIFGDGALFAAISHEYRPNYWFVFYSERMEKMWILSSKEFIKNAVQNKTGKNKGKRSIWFNGKDTKAQTEHVKPQFTKFLVNDFSRILNENPDKE</sequence>
<accession>A0A0F0CPS5</accession>
<dbReference type="Gene3D" id="3.40.1350.10">
    <property type="match status" value="1"/>
</dbReference>
<dbReference type="InterPro" id="IPR011856">
    <property type="entry name" value="tRNA_endonuc-like_dom_sf"/>
</dbReference>
<keyword evidence="2" id="KW-1185">Reference proteome</keyword>
<dbReference type="AlphaFoldDB" id="A0A0F0CPS5"/>
<dbReference type="Proteomes" id="UP000033428">
    <property type="component" value="Unassembled WGS sequence"/>
</dbReference>
<comment type="caution">
    <text evidence="1">The sequence shown here is derived from an EMBL/GenBank/DDBJ whole genome shotgun (WGS) entry which is preliminary data.</text>
</comment>
<name>A0A0F0CPS5_9BACT</name>
<reference evidence="1 2" key="1">
    <citation type="submission" date="2015-02" db="EMBL/GenBank/DDBJ databases">
        <title>Single-cell genomics of uncultivated deep-branching MTB reveals a conserved set of magnetosome genes.</title>
        <authorList>
            <person name="Kolinko S."/>
            <person name="Richter M."/>
            <person name="Glockner F.O."/>
            <person name="Brachmann A."/>
            <person name="Schuler D."/>
        </authorList>
    </citation>
    <scope>NUCLEOTIDE SEQUENCE [LARGE SCALE GENOMIC DNA]</scope>
    <source>
        <strain evidence="1">SKK-01</strain>
    </source>
</reference>
<protein>
    <recommendedName>
        <fullName evidence="3">DUF4365 domain-containing protein</fullName>
    </recommendedName>
</protein>
<gene>
    <name evidence="1" type="ORF">OMAG_002613</name>
</gene>
<proteinExistence type="predicted"/>